<dbReference type="PANTHER" id="PTHR31686">
    <property type="match status" value="1"/>
</dbReference>
<keyword evidence="5 8" id="KW-0812">Transmembrane</keyword>
<evidence type="ECO:0000313" key="10">
    <source>
        <dbReference type="Proteomes" id="UP000759537"/>
    </source>
</evidence>
<dbReference type="Proteomes" id="UP000759537">
    <property type="component" value="Unassembled WGS sequence"/>
</dbReference>
<dbReference type="OrthoDB" id="1099at2759"/>
<proteinExistence type="inferred from homology"/>
<feature type="transmembrane region" description="Helical" evidence="8">
    <location>
        <begin position="46"/>
        <end position="67"/>
    </location>
</feature>
<dbReference type="InterPro" id="IPR004695">
    <property type="entry name" value="SLAC1/Mae1/Ssu1/TehA"/>
</dbReference>
<dbReference type="EMBL" id="WHVB01000005">
    <property type="protein sequence ID" value="KAF8482923.1"/>
    <property type="molecule type" value="Genomic_DNA"/>
</dbReference>
<feature type="transmembrane region" description="Helical" evidence="8">
    <location>
        <begin position="275"/>
        <end position="300"/>
    </location>
</feature>
<keyword evidence="7 8" id="KW-0472">Membrane</keyword>
<evidence type="ECO:0000313" key="9">
    <source>
        <dbReference type="EMBL" id="KAF8482923.1"/>
    </source>
</evidence>
<sequence>MSEKKGITESIRHFPPAWFAVNMGTGAVSTLFAVFPYGLHPSTCRALSTAVFFLNLFLFILFLSVSLTRYIRHPNIWRIMIRDPVQSLYLSTFPMGAVTLIGVGTTVLHDQYGFGGRAFLFTLWGLWWIDVAISFLCCWGLFYVMITKHKHSHQQMTSVWLLPAVTLIVPSSVGAELALSLHAYSTTSALTTLAFSIVILSIGLVLAFVILTIYFDRLILHGFPQGPSIVSSFIPLGPFGQAGFCVLTIGKFMKEALPVAGSTSPFLGSAQAGEIVFALCVCIGFVLWAIATMWLVYGLLGMQHILRRTRISFALSFWGMIFPNGVYAILTVTLYQVLDVTFFRVWGAIYSVFTILLWILVLCRTVASVPNGRIFDAPCLKEINEKEDLRVVRD</sequence>
<dbReference type="AlphaFoldDB" id="A0A9P5N066"/>
<evidence type="ECO:0000256" key="5">
    <source>
        <dbReference type="ARBA" id="ARBA00022692"/>
    </source>
</evidence>
<feature type="transmembrane region" description="Helical" evidence="8">
    <location>
        <begin position="193"/>
        <end position="215"/>
    </location>
</feature>
<keyword evidence="4" id="KW-1003">Cell membrane</keyword>
<accession>A0A9P5N066</accession>
<name>A0A9P5N066_9AGAM</name>
<evidence type="ECO:0000256" key="3">
    <source>
        <dbReference type="ARBA" id="ARBA00022448"/>
    </source>
</evidence>
<feature type="transmembrane region" description="Helical" evidence="8">
    <location>
        <begin position="20"/>
        <end position="40"/>
    </location>
</feature>
<comment type="subcellular location">
    <subcellularLocation>
        <location evidence="1">Cell membrane</location>
        <topology evidence="1">Multi-pass membrane protein</topology>
    </subcellularLocation>
</comment>
<feature type="transmembrane region" description="Helical" evidence="8">
    <location>
        <begin position="88"/>
        <end position="109"/>
    </location>
</feature>
<dbReference type="GO" id="GO:0000319">
    <property type="term" value="F:sulfite transmembrane transporter activity"/>
    <property type="evidence" value="ECO:0007669"/>
    <property type="project" value="TreeGrafter"/>
</dbReference>
<dbReference type="Gene3D" id="1.50.10.150">
    <property type="entry name" value="Voltage-dependent anion channel"/>
    <property type="match status" value="1"/>
</dbReference>
<dbReference type="Pfam" id="PF03595">
    <property type="entry name" value="SLAC1"/>
    <property type="match status" value="1"/>
</dbReference>
<evidence type="ECO:0000256" key="2">
    <source>
        <dbReference type="ARBA" id="ARBA00008566"/>
    </source>
</evidence>
<comment type="similarity">
    <text evidence="2">Belongs to the tellurite-resistance/dicarboxylate transporter (TDT) family.</text>
</comment>
<dbReference type="CDD" id="cd09318">
    <property type="entry name" value="TDT_SSU1"/>
    <property type="match status" value="1"/>
</dbReference>
<feature type="transmembrane region" description="Helical" evidence="8">
    <location>
        <begin position="312"/>
        <end position="337"/>
    </location>
</feature>
<reference evidence="9" key="2">
    <citation type="journal article" date="2020" name="Nat. Commun.">
        <title>Large-scale genome sequencing of mycorrhizal fungi provides insights into the early evolution of symbiotic traits.</title>
        <authorList>
            <person name="Miyauchi S."/>
            <person name="Kiss E."/>
            <person name="Kuo A."/>
            <person name="Drula E."/>
            <person name="Kohler A."/>
            <person name="Sanchez-Garcia M."/>
            <person name="Morin E."/>
            <person name="Andreopoulos B."/>
            <person name="Barry K.W."/>
            <person name="Bonito G."/>
            <person name="Buee M."/>
            <person name="Carver A."/>
            <person name="Chen C."/>
            <person name="Cichocki N."/>
            <person name="Clum A."/>
            <person name="Culley D."/>
            <person name="Crous P.W."/>
            <person name="Fauchery L."/>
            <person name="Girlanda M."/>
            <person name="Hayes R.D."/>
            <person name="Keri Z."/>
            <person name="LaButti K."/>
            <person name="Lipzen A."/>
            <person name="Lombard V."/>
            <person name="Magnuson J."/>
            <person name="Maillard F."/>
            <person name="Murat C."/>
            <person name="Nolan M."/>
            <person name="Ohm R.A."/>
            <person name="Pangilinan J."/>
            <person name="Pereira M.F."/>
            <person name="Perotto S."/>
            <person name="Peter M."/>
            <person name="Pfister S."/>
            <person name="Riley R."/>
            <person name="Sitrit Y."/>
            <person name="Stielow J.B."/>
            <person name="Szollosi G."/>
            <person name="Zifcakova L."/>
            <person name="Stursova M."/>
            <person name="Spatafora J.W."/>
            <person name="Tedersoo L."/>
            <person name="Vaario L.M."/>
            <person name="Yamada A."/>
            <person name="Yan M."/>
            <person name="Wang P."/>
            <person name="Xu J."/>
            <person name="Bruns T."/>
            <person name="Baldrian P."/>
            <person name="Vilgalys R."/>
            <person name="Dunand C."/>
            <person name="Henrissat B."/>
            <person name="Grigoriev I.V."/>
            <person name="Hibbett D."/>
            <person name="Nagy L.G."/>
            <person name="Martin F.M."/>
        </authorList>
    </citation>
    <scope>NUCLEOTIDE SEQUENCE</scope>
    <source>
        <strain evidence="9">Prilba</strain>
    </source>
</reference>
<dbReference type="InterPro" id="IPR051629">
    <property type="entry name" value="Sulfite_efflux_TDT"/>
</dbReference>
<feature type="transmembrane region" description="Helical" evidence="8">
    <location>
        <begin position="227"/>
        <end position="249"/>
    </location>
</feature>
<dbReference type="PANTHER" id="PTHR31686:SF1">
    <property type="entry name" value="SULFITE EFFLUX PUMP SSU1"/>
    <property type="match status" value="1"/>
</dbReference>
<dbReference type="InterPro" id="IPR038665">
    <property type="entry name" value="Voltage-dep_anion_channel_sf"/>
</dbReference>
<keyword evidence="3" id="KW-0813">Transport</keyword>
<reference evidence="9" key="1">
    <citation type="submission" date="2019-10" db="EMBL/GenBank/DDBJ databases">
        <authorList>
            <consortium name="DOE Joint Genome Institute"/>
            <person name="Kuo A."/>
            <person name="Miyauchi S."/>
            <person name="Kiss E."/>
            <person name="Drula E."/>
            <person name="Kohler A."/>
            <person name="Sanchez-Garcia M."/>
            <person name="Andreopoulos B."/>
            <person name="Barry K.W."/>
            <person name="Bonito G."/>
            <person name="Buee M."/>
            <person name="Carver A."/>
            <person name="Chen C."/>
            <person name="Cichocki N."/>
            <person name="Clum A."/>
            <person name="Culley D."/>
            <person name="Crous P.W."/>
            <person name="Fauchery L."/>
            <person name="Girlanda M."/>
            <person name="Hayes R."/>
            <person name="Keri Z."/>
            <person name="LaButti K."/>
            <person name="Lipzen A."/>
            <person name="Lombard V."/>
            <person name="Magnuson J."/>
            <person name="Maillard F."/>
            <person name="Morin E."/>
            <person name="Murat C."/>
            <person name="Nolan M."/>
            <person name="Ohm R."/>
            <person name="Pangilinan J."/>
            <person name="Pereira M."/>
            <person name="Perotto S."/>
            <person name="Peter M."/>
            <person name="Riley R."/>
            <person name="Sitrit Y."/>
            <person name="Stielow B."/>
            <person name="Szollosi G."/>
            <person name="Zifcakova L."/>
            <person name="Stursova M."/>
            <person name="Spatafora J.W."/>
            <person name="Tedersoo L."/>
            <person name="Vaario L.-M."/>
            <person name="Yamada A."/>
            <person name="Yan M."/>
            <person name="Wang P."/>
            <person name="Xu J."/>
            <person name="Bruns T."/>
            <person name="Baldrian P."/>
            <person name="Vilgalys R."/>
            <person name="Henrissat B."/>
            <person name="Grigoriev I.V."/>
            <person name="Hibbett D."/>
            <person name="Nagy L.G."/>
            <person name="Martin F.M."/>
        </authorList>
    </citation>
    <scope>NUCLEOTIDE SEQUENCE</scope>
    <source>
        <strain evidence="9">Prilba</strain>
    </source>
</reference>
<evidence type="ECO:0000256" key="6">
    <source>
        <dbReference type="ARBA" id="ARBA00022989"/>
    </source>
</evidence>
<protein>
    <submittedName>
        <fullName evidence="9">Voltage-dependent anion channel</fullName>
    </submittedName>
</protein>
<evidence type="ECO:0000256" key="7">
    <source>
        <dbReference type="ARBA" id="ARBA00023136"/>
    </source>
</evidence>
<comment type="caution">
    <text evidence="9">The sequence shown here is derived from an EMBL/GenBank/DDBJ whole genome shotgun (WGS) entry which is preliminary data.</text>
</comment>
<evidence type="ECO:0000256" key="8">
    <source>
        <dbReference type="SAM" id="Phobius"/>
    </source>
</evidence>
<keyword evidence="6 8" id="KW-1133">Transmembrane helix</keyword>
<keyword evidence="10" id="KW-1185">Reference proteome</keyword>
<evidence type="ECO:0000256" key="1">
    <source>
        <dbReference type="ARBA" id="ARBA00004651"/>
    </source>
</evidence>
<feature type="transmembrane region" description="Helical" evidence="8">
    <location>
        <begin position="121"/>
        <end position="146"/>
    </location>
</feature>
<evidence type="ECO:0000256" key="4">
    <source>
        <dbReference type="ARBA" id="ARBA00022475"/>
    </source>
</evidence>
<feature type="transmembrane region" description="Helical" evidence="8">
    <location>
        <begin position="158"/>
        <end position="181"/>
    </location>
</feature>
<organism evidence="9 10">
    <name type="scientific">Russula ochroleuca</name>
    <dbReference type="NCBI Taxonomy" id="152965"/>
    <lineage>
        <taxon>Eukaryota</taxon>
        <taxon>Fungi</taxon>
        <taxon>Dikarya</taxon>
        <taxon>Basidiomycota</taxon>
        <taxon>Agaricomycotina</taxon>
        <taxon>Agaricomycetes</taxon>
        <taxon>Russulales</taxon>
        <taxon>Russulaceae</taxon>
        <taxon>Russula</taxon>
    </lineage>
</organism>
<feature type="transmembrane region" description="Helical" evidence="8">
    <location>
        <begin position="343"/>
        <end position="363"/>
    </location>
</feature>
<dbReference type="GO" id="GO:0005886">
    <property type="term" value="C:plasma membrane"/>
    <property type="evidence" value="ECO:0007669"/>
    <property type="project" value="UniProtKB-SubCell"/>
</dbReference>
<gene>
    <name evidence="9" type="ORF">DFH94DRAFT_730671</name>
</gene>